<dbReference type="Proteomes" id="UP001222087">
    <property type="component" value="Chromosome"/>
</dbReference>
<gene>
    <name evidence="1" type="ORF">PXX05_08495</name>
</gene>
<evidence type="ECO:0000313" key="1">
    <source>
        <dbReference type="EMBL" id="WED41974.1"/>
    </source>
</evidence>
<proteinExistence type="predicted"/>
<evidence type="ECO:0000313" key="2">
    <source>
        <dbReference type="Proteomes" id="UP001222087"/>
    </source>
</evidence>
<accession>A0ABY8AMQ1</accession>
<keyword evidence="2" id="KW-1185">Reference proteome</keyword>
<sequence>MSKSLEQFKKSYATLQQSNLNLVKKLASSYPSLVLQLHNGQYDFSQLPWINLDKKTLADFKALAIYFTMAKKLLPFLYPGVDFTTERNISIETLLTPKKLNPTHISQAVESTIELTDSLLHETRNTITGFESFLNFLKSCLNFLVTLITFGYKQNFFESTTFQLDQIKQIQEKMHTSFETLEEEEKVIELDSILAIH</sequence>
<dbReference type="RefSeq" id="WP_275087798.1">
    <property type="nucleotide sequence ID" value="NZ_CP119078.1"/>
</dbReference>
<organism evidence="1 2">
    <name type="scientific">Legionella cardiaca</name>
    <dbReference type="NCBI Taxonomy" id="1071983"/>
    <lineage>
        <taxon>Bacteria</taxon>
        <taxon>Pseudomonadati</taxon>
        <taxon>Pseudomonadota</taxon>
        <taxon>Gammaproteobacteria</taxon>
        <taxon>Legionellales</taxon>
        <taxon>Legionellaceae</taxon>
        <taxon>Legionella</taxon>
    </lineage>
</organism>
<protein>
    <submittedName>
        <fullName evidence="1">Uncharacterized protein</fullName>
    </submittedName>
</protein>
<reference evidence="1 2" key="1">
    <citation type="submission" date="2023-02" db="EMBL/GenBank/DDBJ databases">
        <title>Genome Sequence of L. cardiaca H63T.</title>
        <authorList>
            <person name="Lopez A.E."/>
            <person name="Cianciotto N.P."/>
        </authorList>
    </citation>
    <scope>NUCLEOTIDE SEQUENCE [LARGE SCALE GENOMIC DNA]</scope>
    <source>
        <strain evidence="1 2">H63</strain>
    </source>
</reference>
<dbReference type="EMBL" id="CP119078">
    <property type="protein sequence ID" value="WED41974.1"/>
    <property type="molecule type" value="Genomic_DNA"/>
</dbReference>
<name>A0ABY8AMQ1_9GAMM</name>